<dbReference type="InterPro" id="IPR035931">
    <property type="entry name" value="YlxR-like_sf"/>
</dbReference>
<accession>A0A286GA59</accession>
<dbReference type="EMBL" id="OCNJ01000002">
    <property type="protein sequence ID" value="SOD92039.1"/>
    <property type="molecule type" value="Genomic_DNA"/>
</dbReference>
<dbReference type="InterPro" id="IPR037465">
    <property type="entry name" value="YlxR"/>
</dbReference>
<organism evidence="3 4">
    <name type="scientific">Caenispirillum bisanense</name>
    <dbReference type="NCBI Taxonomy" id="414052"/>
    <lineage>
        <taxon>Bacteria</taxon>
        <taxon>Pseudomonadati</taxon>
        <taxon>Pseudomonadota</taxon>
        <taxon>Alphaproteobacteria</taxon>
        <taxon>Rhodospirillales</taxon>
        <taxon>Novispirillaceae</taxon>
        <taxon>Caenispirillum</taxon>
    </lineage>
</organism>
<feature type="compositionally biased region" description="Polar residues" evidence="1">
    <location>
        <begin position="1"/>
        <end position="12"/>
    </location>
</feature>
<dbReference type="NCBIfam" id="NF006622">
    <property type="entry name" value="PRK09190.1"/>
    <property type="match status" value="1"/>
</dbReference>
<feature type="region of interest" description="Disordered" evidence="1">
    <location>
        <begin position="1"/>
        <end position="52"/>
    </location>
</feature>
<dbReference type="PANTHER" id="PTHR34215">
    <property type="entry name" value="BLL0784 PROTEIN"/>
    <property type="match status" value="1"/>
</dbReference>
<reference evidence="3 4" key="1">
    <citation type="submission" date="2017-09" db="EMBL/GenBank/DDBJ databases">
        <authorList>
            <person name="Ehlers B."/>
            <person name="Leendertz F.H."/>
        </authorList>
    </citation>
    <scope>NUCLEOTIDE SEQUENCE [LARGE SCALE GENOMIC DNA]</scope>
    <source>
        <strain evidence="3 4">USBA 140</strain>
    </source>
</reference>
<dbReference type="RefSeq" id="WP_245913379.1">
    <property type="nucleotide sequence ID" value="NZ_OCNJ01000002.1"/>
</dbReference>
<dbReference type="Proteomes" id="UP000219621">
    <property type="component" value="Unassembled WGS sequence"/>
</dbReference>
<keyword evidence="3" id="KW-0687">Ribonucleoprotein</keyword>
<dbReference type="SUPFAM" id="SSF55315">
    <property type="entry name" value="L30e-like"/>
    <property type="match status" value="1"/>
</dbReference>
<dbReference type="Gene3D" id="3.30.1230.10">
    <property type="entry name" value="YlxR-like"/>
    <property type="match status" value="1"/>
</dbReference>
<feature type="domain" description="YlxR" evidence="2">
    <location>
        <begin position="51"/>
        <end position="126"/>
    </location>
</feature>
<protein>
    <submittedName>
        <fullName evidence="3">LSU ribosomal protein L7AE</fullName>
    </submittedName>
</protein>
<dbReference type="SUPFAM" id="SSF64376">
    <property type="entry name" value="YlxR-like"/>
    <property type="match status" value="1"/>
</dbReference>
<evidence type="ECO:0000256" key="1">
    <source>
        <dbReference type="SAM" id="MobiDB-lite"/>
    </source>
</evidence>
<sequence length="244" mass="26185">MAQQRPDSTQVEEGTPAVPSPDHDAAMDDGVVVEDGEGFDPEGSEPAGPHRRCIVSGEVRPREDLIRFVLAPDGTVVPDLENALPGRGLWLSPRRDMIETAMTKRAFARAARRKVEVPADLPDRIEALMRRKVLDLLGLARRAGSVTAGYDKVRALLKDKRQGAVVLLEASDGAADGRGKIRALAPDLPVIDLFTGAELGAVFGRDITVHAVISAQGRAQASLAERIGVQAERLARYRGGRSSC</sequence>
<evidence type="ECO:0000259" key="2">
    <source>
        <dbReference type="Pfam" id="PF04296"/>
    </source>
</evidence>
<dbReference type="AlphaFoldDB" id="A0A286GA59"/>
<keyword evidence="3" id="KW-0689">Ribosomal protein</keyword>
<dbReference type="GO" id="GO:0005840">
    <property type="term" value="C:ribosome"/>
    <property type="evidence" value="ECO:0007669"/>
    <property type="project" value="UniProtKB-KW"/>
</dbReference>
<dbReference type="PANTHER" id="PTHR34215:SF1">
    <property type="entry name" value="YLXR DOMAIN-CONTAINING PROTEIN"/>
    <property type="match status" value="1"/>
</dbReference>
<name>A0A286GA59_9PROT</name>
<feature type="compositionally biased region" description="Acidic residues" evidence="1">
    <location>
        <begin position="31"/>
        <end position="43"/>
    </location>
</feature>
<dbReference type="InterPro" id="IPR029064">
    <property type="entry name" value="Ribosomal_eL30-like_sf"/>
</dbReference>
<dbReference type="Pfam" id="PF04296">
    <property type="entry name" value="YlxR"/>
    <property type="match status" value="1"/>
</dbReference>
<evidence type="ECO:0000313" key="3">
    <source>
        <dbReference type="EMBL" id="SOD92039.1"/>
    </source>
</evidence>
<proteinExistence type="predicted"/>
<dbReference type="Gene3D" id="3.30.1330.30">
    <property type="match status" value="1"/>
</dbReference>
<evidence type="ECO:0000313" key="4">
    <source>
        <dbReference type="Proteomes" id="UP000219621"/>
    </source>
</evidence>
<gene>
    <name evidence="3" type="ORF">SAMN05421508_102235</name>
</gene>
<dbReference type="InterPro" id="IPR007393">
    <property type="entry name" value="YlxR_dom"/>
</dbReference>
<keyword evidence="4" id="KW-1185">Reference proteome</keyword>